<keyword evidence="1" id="KW-0812">Transmembrane</keyword>
<keyword evidence="1" id="KW-1133">Transmembrane helix</keyword>
<sequence>MTRFPVTVAFTLLLTFGLLTDAAYAESELVSLIGFDLSRIEKTFPVRNEDSVGEAAKLLYRLNRMTSEKLSEIAAKDKQPNAPTLGDCSIVEGTVQGIKPFAIPEKLIEFLELRQVLQVTVQREEAASTVTLLTTELPRDITIGDRIRGIGMVIETSEEDVVSAVASVPVQWFPAKPKNEGWKLLSSKGVDVGQLGSVALRNRQPLSGEDTEIFYAMLAASAEVGRTPKNELPTPARIKPVDLLKDPMAFTGDFVQIKVETIQVTRIAVTEPARQKQLGSDHYFQIDAIGDLGNVVVEIAPPPGSDGQPAKFQNRYPISIVSRTLPAWMQQRIKATKQTDAVVTPIVVPVAVDGFFFRLWSYSSEYMRQFGGGDQFGPLLIAADLNNREPTNPDPAGVKMIGWIAAIATCASIVGLFIWSLIVARRDRRIERVRKEREAEQMQLPESM</sequence>
<dbReference type="OrthoDB" id="240474at2"/>
<keyword evidence="3" id="KW-1185">Reference proteome</keyword>
<dbReference type="EMBL" id="SJPJ01000001">
    <property type="protein sequence ID" value="TWT83000.1"/>
    <property type="molecule type" value="Genomic_DNA"/>
</dbReference>
<name>A0A5C5Z731_9BACT</name>
<proteinExistence type="predicted"/>
<dbReference type="Proteomes" id="UP000315010">
    <property type="component" value="Unassembled WGS sequence"/>
</dbReference>
<gene>
    <name evidence="2" type="ORF">CA13_44630</name>
</gene>
<evidence type="ECO:0000313" key="2">
    <source>
        <dbReference type="EMBL" id="TWT83000.1"/>
    </source>
</evidence>
<dbReference type="AlphaFoldDB" id="A0A5C5Z731"/>
<comment type="caution">
    <text evidence="2">The sequence shown here is derived from an EMBL/GenBank/DDBJ whole genome shotgun (WGS) entry which is preliminary data.</text>
</comment>
<keyword evidence="1" id="KW-0472">Membrane</keyword>
<reference evidence="2 3" key="1">
    <citation type="submission" date="2019-02" db="EMBL/GenBank/DDBJ databases">
        <title>Deep-cultivation of Planctomycetes and their phenomic and genomic characterization uncovers novel biology.</title>
        <authorList>
            <person name="Wiegand S."/>
            <person name="Jogler M."/>
            <person name="Boedeker C."/>
            <person name="Pinto D."/>
            <person name="Vollmers J."/>
            <person name="Rivas-Marin E."/>
            <person name="Kohn T."/>
            <person name="Peeters S.H."/>
            <person name="Heuer A."/>
            <person name="Rast P."/>
            <person name="Oberbeckmann S."/>
            <person name="Bunk B."/>
            <person name="Jeske O."/>
            <person name="Meyerdierks A."/>
            <person name="Storesund J.E."/>
            <person name="Kallscheuer N."/>
            <person name="Luecker S."/>
            <person name="Lage O.M."/>
            <person name="Pohl T."/>
            <person name="Merkel B.J."/>
            <person name="Hornburger P."/>
            <person name="Mueller R.-W."/>
            <person name="Bruemmer F."/>
            <person name="Labrenz M."/>
            <person name="Spormann A.M."/>
            <person name="Op Den Camp H."/>
            <person name="Overmann J."/>
            <person name="Amann R."/>
            <person name="Jetten M.S.M."/>
            <person name="Mascher T."/>
            <person name="Medema M.H."/>
            <person name="Devos D.P."/>
            <person name="Kaster A.-K."/>
            <person name="Ovreas L."/>
            <person name="Rohde M."/>
            <person name="Galperin M.Y."/>
            <person name="Jogler C."/>
        </authorList>
    </citation>
    <scope>NUCLEOTIDE SEQUENCE [LARGE SCALE GENOMIC DNA]</scope>
    <source>
        <strain evidence="2 3">CA13</strain>
    </source>
</reference>
<feature type="transmembrane region" description="Helical" evidence="1">
    <location>
        <begin position="400"/>
        <end position="424"/>
    </location>
</feature>
<protein>
    <submittedName>
        <fullName evidence="2">Uncharacterized protein</fullName>
    </submittedName>
</protein>
<organism evidence="2 3">
    <name type="scientific">Novipirellula herctigrandis</name>
    <dbReference type="NCBI Taxonomy" id="2527986"/>
    <lineage>
        <taxon>Bacteria</taxon>
        <taxon>Pseudomonadati</taxon>
        <taxon>Planctomycetota</taxon>
        <taxon>Planctomycetia</taxon>
        <taxon>Pirellulales</taxon>
        <taxon>Pirellulaceae</taxon>
        <taxon>Novipirellula</taxon>
    </lineage>
</organism>
<evidence type="ECO:0000313" key="3">
    <source>
        <dbReference type="Proteomes" id="UP000315010"/>
    </source>
</evidence>
<evidence type="ECO:0000256" key="1">
    <source>
        <dbReference type="SAM" id="Phobius"/>
    </source>
</evidence>
<dbReference type="RefSeq" id="WP_146399865.1">
    <property type="nucleotide sequence ID" value="NZ_SJPJ01000001.1"/>
</dbReference>
<accession>A0A5C5Z731</accession>